<keyword evidence="3" id="KW-1185">Reference proteome</keyword>
<dbReference type="RefSeq" id="WP_221861885.1">
    <property type="nucleotide sequence ID" value="NZ_JAIKTU010000012.1"/>
</dbReference>
<evidence type="ECO:0000313" key="3">
    <source>
        <dbReference type="Proteomes" id="UP001299068"/>
    </source>
</evidence>
<dbReference type="Proteomes" id="UP001299068">
    <property type="component" value="Unassembled WGS sequence"/>
</dbReference>
<feature type="transmembrane region" description="Helical" evidence="1">
    <location>
        <begin position="7"/>
        <end position="25"/>
    </location>
</feature>
<protein>
    <submittedName>
        <fullName evidence="2">Uncharacterized protein</fullName>
    </submittedName>
</protein>
<dbReference type="EMBL" id="JAIKTU010000012">
    <property type="protein sequence ID" value="MBY0756656.1"/>
    <property type="molecule type" value="Genomic_DNA"/>
</dbReference>
<gene>
    <name evidence="2" type="ORF">K5V21_14500</name>
</gene>
<comment type="caution">
    <text evidence="2">The sequence shown here is derived from an EMBL/GenBank/DDBJ whole genome shotgun (WGS) entry which is preliminary data.</text>
</comment>
<evidence type="ECO:0000313" key="2">
    <source>
        <dbReference type="EMBL" id="MBY0756656.1"/>
    </source>
</evidence>
<keyword evidence="1" id="KW-1133">Transmembrane helix</keyword>
<organism evidence="2 3">
    <name type="scientific">Clostridium sardiniense</name>
    <name type="common">Clostridium absonum</name>
    <dbReference type="NCBI Taxonomy" id="29369"/>
    <lineage>
        <taxon>Bacteria</taxon>
        <taxon>Bacillati</taxon>
        <taxon>Bacillota</taxon>
        <taxon>Clostridia</taxon>
        <taxon>Eubacteriales</taxon>
        <taxon>Clostridiaceae</taxon>
        <taxon>Clostridium</taxon>
    </lineage>
</organism>
<keyword evidence="1" id="KW-0472">Membrane</keyword>
<evidence type="ECO:0000256" key="1">
    <source>
        <dbReference type="SAM" id="Phobius"/>
    </source>
</evidence>
<accession>A0ABS7L0R8</accession>
<proteinExistence type="predicted"/>
<reference evidence="2 3" key="1">
    <citation type="journal article" date="2021" name="Cell Host Microbe">
        <title>in vivo commensal control of Clostridioides difficile virulence.</title>
        <authorList>
            <person name="Girinathan B.P."/>
            <person name="Dibenedetto N."/>
            <person name="Worley J.N."/>
            <person name="Peltier J."/>
            <person name="Arrieta-Ortiz M.L."/>
            <person name="Rupa Christinal Immanuel S."/>
            <person name="Lavin R."/>
            <person name="Delaney M.L."/>
            <person name="Cummins C."/>
            <person name="Hoffmann M."/>
            <person name="Luo Y."/>
            <person name="Gonzalez-Escalona N."/>
            <person name="Allard M."/>
            <person name="Onderdonk A.B."/>
            <person name="Gerber G.K."/>
            <person name="Sonenshein A.L."/>
            <person name="Baliga N."/>
            <person name="Dupuy B."/>
            <person name="Bry L."/>
        </authorList>
    </citation>
    <scope>NUCLEOTIDE SEQUENCE [LARGE SCALE GENOMIC DNA]</scope>
    <source>
        <strain evidence="2 3">DSM 599</strain>
    </source>
</reference>
<feature type="transmembrane region" description="Helical" evidence="1">
    <location>
        <begin position="142"/>
        <end position="165"/>
    </location>
</feature>
<name>A0ABS7L0R8_CLOSR</name>
<sequence>MRKGLKGALWTIIILYILLIIYGWVPARLSKPIDLDSDIISVDIKTLAENTDQRSCINSEADKEKIMKISNNKYSKEELYYINLKGNMPYYYVDDPAILPQEYTAYGKIINAEGSTHPTLDVAYTDVKLERVFVKGELGDNLLGFSIVLFPVAVICVIALSSIYITDYKNKKIKKL</sequence>
<keyword evidence="1" id="KW-0812">Transmembrane</keyword>